<keyword evidence="3" id="KW-1185">Reference proteome</keyword>
<evidence type="ECO:0000256" key="1">
    <source>
        <dbReference type="SAM" id="Phobius"/>
    </source>
</evidence>
<keyword evidence="1" id="KW-0472">Membrane</keyword>
<protein>
    <submittedName>
        <fullName evidence="2">Uncharacterized protein</fullName>
    </submittedName>
</protein>
<proteinExistence type="predicted"/>
<organism evidence="2 3">
    <name type="scientific">Azomonas macrocytogenes</name>
    <name type="common">Azotobacter macrocytogenes</name>
    <dbReference type="NCBI Taxonomy" id="69962"/>
    <lineage>
        <taxon>Bacteria</taxon>
        <taxon>Pseudomonadati</taxon>
        <taxon>Pseudomonadota</taxon>
        <taxon>Gammaproteobacteria</taxon>
        <taxon>Pseudomonadales</taxon>
        <taxon>Pseudomonadaceae</taxon>
        <taxon>Azomonas</taxon>
    </lineage>
</organism>
<sequence>MFAYSSVCRPLTKKSIQSVCISCLLRDGGFSRISTCTRIEATFFGVVMIIQALFFSFLLYWFIFSHRLCKTLLRAGSVLETSHVWEYRLRLVTSRPAFSGTISANIMARLAW</sequence>
<evidence type="ECO:0000313" key="2">
    <source>
        <dbReference type="EMBL" id="MBB3102354.1"/>
    </source>
</evidence>
<dbReference type="EMBL" id="JACHXI010000002">
    <property type="protein sequence ID" value="MBB3102354.1"/>
    <property type="molecule type" value="Genomic_DNA"/>
</dbReference>
<dbReference type="AlphaFoldDB" id="A0A839T1T5"/>
<reference evidence="2 3" key="1">
    <citation type="submission" date="2020-08" db="EMBL/GenBank/DDBJ databases">
        <title>Genomic Encyclopedia of Type Strains, Phase III (KMG-III): the genomes of soil and plant-associated and newly described type strains.</title>
        <authorList>
            <person name="Whitman W."/>
        </authorList>
    </citation>
    <scope>NUCLEOTIDE SEQUENCE [LARGE SCALE GENOMIC DNA]</scope>
    <source>
        <strain evidence="2 3">CECT 4462</strain>
    </source>
</reference>
<name>A0A839T1T5_AZOMA</name>
<gene>
    <name evidence="2" type="ORF">FHR87_000727</name>
</gene>
<evidence type="ECO:0000313" key="3">
    <source>
        <dbReference type="Proteomes" id="UP000549250"/>
    </source>
</evidence>
<keyword evidence="1" id="KW-0812">Transmembrane</keyword>
<feature type="transmembrane region" description="Helical" evidence="1">
    <location>
        <begin position="41"/>
        <end position="64"/>
    </location>
</feature>
<dbReference type="Proteomes" id="UP000549250">
    <property type="component" value="Unassembled WGS sequence"/>
</dbReference>
<comment type="caution">
    <text evidence="2">The sequence shown here is derived from an EMBL/GenBank/DDBJ whole genome shotgun (WGS) entry which is preliminary data.</text>
</comment>
<keyword evidence="1" id="KW-1133">Transmembrane helix</keyword>
<accession>A0A839T1T5</accession>